<sequence length="158" mass="17796">MKSFALHHPDENHLPAGGQSSSDADPTDCCVTPITSLQQVDRGVFLLHTPGSPHPRKRFLCDSDDDDRDDRFSFDSEVSAMTTTTATKIEDDRLMLPSFDDMPSRRSKHGRYDNNSIPVLKLQARTSLSQMLRPSRIVQTDEDNHIVRSLDIPDLFLS</sequence>
<dbReference type="EMBL" id="JAGRRH010000028">
    <property type="protein sequence ID" value="KAG7339994.1"/>
    <property type="molecule type" value="Genomic_DNA"/>
</dbReference>
<protein>
    <submittedName>
        <fullName evidence="2">Uncharacterized protein</fullName>
    </submittedName>
</protein>
<reference evidence="2" key="2">
    <citation type="submission" date="2021-04" db="EMBL/GenBank/DDBJ databases">
        <authorList>
            <person name="Podell S."/>
        </authorList>
    </citation>
    <scope>NUCLEOTIDE SEQUENCE</scope>
    <source>
        <strain evidence="2">Hildebrandi</strain>
    </source>
</reference>
<comment type="caution">
    <text evidence="2">The sequence shown here is derived from an EMBL/GenBank/DDBJ whole genome shotgun (WGS) entry which is preliminary data.</text>
</comment>
<evidence type="ECO:0000256" key="1">
    <source>
        <dbReference type="SAM" id="MobiDB-lite"/>
    </source>
</evidence>
<organism evidence="2 3">
    <name type="scientific">Nitzschia inconspicua</name>
    <dbReference type="NCBI Taxonomy" id="303405"/>
    <lineage>
        <taxon>Eukaryota</taxon>
        <taxon>Sar</taxon>
        <taxon>Stramenopiles</taxon>
        <taxon>Ochrophyta</taxon>
        <taxon>Bacillariophyta</taxon>
        <taxon>Bacillariophyceae</taxon>
        <taxon>Bacillariophycidae</taxon>
        <taxon>Bacillariales</taxon>
        <taxon>Bacillariaceae</taxon>
        <taxon>Nitzschia</taxon>
    </lineage>
</organism>
<dbReference type="Proteomes" id="UP000693970">
    <property type="component" value="Unassembled WGS sequence"/>
</dbReference>
<keyword evidence="3" id="KW-1185">Reference proteome</keyword>
<name>A0A9K3KA22_9STRA</name>
<reference evidence="2" key="1">
    <citation type="journal article" date="2021" name="Sci. Rep.">
        <title>Diploid genomic architecture of Nitzschia inconspicua, an elite biomass production diatom.</title>
        <authorList>
            <person name="Oliver A."/>
            <person name="Podell S."/>
            <person name="Pinowska A."/>
            <person name="Traller J.C."/>
            <person name="Smith S.R."/>
            <person name="McClure R."/>
            <person name="Beliaev A."/>
            <person name="Bohutskyi P."/>
            <person name="Hill E.A."/>
            <person name="Rabines A."/>
            <person name="Zheng H."/>
            <person name="Allen L.Z."/>
            <person name="Kuo A."/>
            <person name="Grigoriev I.V."/>
            <person name="Allen A.E."/>
            <person name="Hazlebeck D."/>
            <person name="Allen E.E."/>
        </authorList>
    </citation>
    <scope>NUCLEOTIDE SEQUENCE</scope>
    <source>
        <strain evidence="2">Hildebrandi</strain>
    </source>
</reference>
<proteinExistence type="predicted"/>
<feature type="region of interest" description="Disordered" evidence="1">
    <location>
        <begin position="1"/>
        <end position="30"/>
    </location>
</feature>
<gene>
    <name evidence="2" type="ORF">IV203_006397</name>
</gene>
<dbReference type="AlphaFoldDB" id="A0A9K3KA22"/>
<evidence type="ECO:0000313" key="2">
    <source>
        <dbReference type="EMBL" id="KAG7339994.1"/>
    </source>
</evidence>
<accession>A0A9K3KA22</accession>
<evidence type="ECO:0000313" key="3">
    <source>
        <dbReference type="Proteomes" id="UP000693970"/>
    </source>
</evidence>